<evidence type="ECO:0000313" key="3">
    <source>
        <dbReference type="Proteomes" id="UP000282985"/>
    </source>
</evidence>
<accession>A0A434AWN4</accession>
<gene>
    <name evidence="2" type="ORF">DLK05_05515</name>
</gene>
<dbReference type="Pfam" id="PF26395">
    <property type="entry name" value="E2-CBASS"/>
    <property type="match status" value="1"/>
</dbReference>
<dbReference type="RefSeq" id="WP_127342997.1">
    <property type="nucleotide sequence ID" value="NZ_RJJX01000005.1"/>
</dbReference>
<dbReference type="OrthoDB" id="4736406at2"/>
<comment type="caution">
    <text evidence="2">The sequence shown here is derived from an EMBL/GenBank/DDBJ whole genome shotgun (WGS) entry which is preliminary data.</text>
</comment>
<dbReference type="AlphaFoldDB" id="A0A434AWN4"/>
<dbReference type="InterPro" id="IPR058588">
    <property type="entry name" value="E2-CBASS"/>
</dbReference>
<reference evidence="2 3" key="1">
    <citation type="submission" date="2018-11" db="EMBL/GenBank/DDBJ databases">
        <title>Parancylomarina longa gen. nov., sp. nov., isolated from sediments of southern Okinawa.</title>
        <authorList>
            <person name="Fu T."/>
        </authorList>
    </citation>
    <scope>NUCLEOTIDE SEQUENCE [LARGE SCALE GENOMIC DNA]</scope>
    <source>
        <strain evidence="2 3">T3-2 S1-C</strain>
    </source>
</reference>
<sequence>MGISIFKQLKKIDQTYNNWSGKINFRKLLVVHGKVKPTAVSPEYDVRITYWQNKPPIIEVLSPKLKIRKGKKTLPHVYHSDQLCLYYKDFNIRTDFLADTIIVWITWWLYYYEIWYQTGEWVAPGTHPERW</sequence>
<dbReference type="EMBL" id="RJJX01000005">
    <property type="protein sequence ID" value="RUT78940.1"/>
    <property type="molecule type" value="Genomic_DNA"/>
</dbReference>
<evidence type="ECO:0000313" key="2">
    <source>
        <dbReference type="EMBL" id="RUT78940.1"/>
    </source>
</evidence>
<keyword evidence="3" id="KW-1185">Reference proteome</keyword>
<dbReference type="Proteomes" id="UP000282985">
    <property type="component" value="Unassembled WGS sequence"/>
</dbReference>
<protein>
    <recommendedName>
        <fullName evidence="1">Type II CBASS E2 protein domain-containing protein</fullName>
    </recommendedName>
</protein>
<feature type="domain" description="Type II CBASS E2 protein" evidence="1">
    <location>
        <begin position="8"/>
        <end position="128"/>
    </location>
</feature>
<proteinExistence type="predicted"/>
<name>A0A434AWN4_9BACT</name>
<organism evidence="2 3">
    <name type="scientific">Ancylomarina longa</name>
    <dbReference type="NCBI Taxonomy" id="2487017"/>
    <lineage>
        <taxon>Bacteria</taxon>
        <taxon>Pseudomonadati</taxon>
        <taxon>Bacteroidota</taxon>
        <taxon>Bacteroidia</taxon>
        <taxon>Marinilabiliales</taxon>
        <taxon>Marinifilaceae</taxon>
        <taxon>Ancylomarina</taxon>
    </lineage>
</organism>
<evidence type="ECO:0000259" key="1">
    <source>
        <dbReference type="Pfam" id="PF26395"/>
    </source>
</evidence>